<evidence type="ECO:0000259" key="3">
    <source>
        <dbReference type="Pfam" id="PF25973"/>
    </source>
</evidence>
<keyword evidence="5" id="KW-1185">Reference proteome</keyword>
<dbReference type="Pfam" id="PF25973">
    <property type="entry name" value="BSH_CzcB"/>
    <property type="match status" value="1"/>
</dbReference>
<feature type="domain" description="CzcB-like barrel-sandwich hybrid" evidence="3">
    <location>
        <begin position="66"/>
        <end position="219"/>
    </location>
</feature>
<evidence type="ECO:0000313" key="5">
    <source>
        <dbReference type="Proteomes" id="UP001221838"/>
    </source>
</evidence>
<sequence length="320" mass="33654">MSGWARTVALGLSLVGMGAWASPRPVLSEQVPRQGDTPPALVVDDGASLAGASGPFLGVIIPQDSADLSPRFESQLQAVDVEVGDTVQKGQVLARLDTRSLQQTLSAARATLQAAQAEVQAASLALAEARDKRKRYNTPRSLALGVYSQEELDGLRYRESTALARLESAQAQSRERRAQVAELEQNLQEATLTAPFEGVIAARLIGSGSRVAAGQPVLRLLGRGGWKVRFALPEGAARQLHEGSPVQLWVVQRGDSLTGTVESIAPEVDTAARLVFAIAAFDLPPSGDISTGQVVHVRAEPQPPLGHVKAQAAPPLGAAP</sequence>
<dbReference type="Proteomes" id="UP001221838">
    <property type="component" value="Unassembled WGS sequence"/>
</dbReference>
<dbReference type="SUPFAM" id="SSF111369">
    <property type="entry name" value="HlyD-like secretion proteins"/>
    <property type="match status" value="1"/>
</dbReference>
<evidence type="ECO:0000256" key="2">
    <source>
        <dbReference type="SAM" id="Coils"/>
    </source>
</evidence>
<comment type="similarity">
    <text evidence="1">Belongs to the membrane fusion protein (MFP) (TC 8.A.1) family.</text>
</comment>
<dbReference type="NCBIfam" id="TIGR01730">
    <property type="entry name" value="RND_mfp"/>
    <property type="match status" value="1"/>
</dbReference>
<gene>
    <name evidence="4" type="ORF">POL68_41160</name>
</gene>
<dbReference type="InterPro" id="IPR006143">
    <property type="entry name" value="RND_pump_MFP"/>
</dbReference>
<dbReference type="RefSeq" id="WP_272145611.1">
    <property type="nucleotide sequence ID" value="NZ_JAQNDM010000002.1"/>
</dbReference>
<accession>A0ABT5DRB5</accession>
<protein>
    <submittedName>
        <fullName evidence="4">Efflux RND transporter periplasmic adaptor subunit</fullName>
    </submittedName>
</protein>
<feature type="coiled-coil region" evidence="2">
    <location>
        <begin position="98"/>
        <end position="132"/>
    </location>
</feature>
<dbReference type="Gene3D" id="1.10.287.470">
    <property type="entry name" value="Helix hairpin bin"/>
    <property type="match status" value="1"/>
</dbReference>
<dbReference type="Gene3D" id="2.40.50.100">
    <property type="match status" value="1"/>
</dbReference>
<reference evidence="4 5" key="1">
    <citation type="submission" date="2022-11" db="EMBL/GenBank/DDBJ databases">
        <title>Minimal conservation of predation-associated metabolite biosynthetic gene clusters underscores biosynthetic potential of Myxococcota including descriptions for ten novel species: Archangium lansinium sp. nov., Myxococcus landrumus sp. nov., Nannocystis bai.</title>
        <authorList>
            <person name="Ahearne A."/>
            <person name="Stevens C."/>
            <person name="Dowd S."/>
        </authorList>
    </citation>
    <scope>NUCLEOTIDE SEQUENCE [LARGE SCALE GENOMIC DNA]</scope>
    <source>
        <strain evidence="4 5">NCWAL01</strain>
    </source>
</reference>
<dbReference type="PANTHER" id="PTHR30469:SF15">
    <property type="entry name" value="HLYD FAMILY OF SECRETION PROTEINS"/>
    <property type="match status" value="1"/>
</dbReference>
<organism evidence="4 5">
    <name type="scientific">Stigmatella ashevillensis</name>
    <dbReference type="NCBI Taxonomy" id="2995309"/>
    <lineage>
        <taxon>Bacteria</taxon>
        <taxon>Pseudomonadati</taxon>
        <taxon>Myxococcota</taxon>
        <taxon>Myxococcia</taxon>
        <taxon>Myxococcales</taxon>
        <taxon>Cystobacterineae</taxon>
        <taxon>Archangiaceae</taxon>
        <taxon>Stigmatella</taxon>
    </lineage>
</organism>
<evidence type="ECO:0000256" key="1">
    <source>
        <dbReference type="ARBA" id="ARBA00009477"/>
    </source>
</evidence>
<keyword evidence="2" id="KW-0175">Coiled coil</keyword>
<evidence type="ECO:0000313" key="4">
    <source>
        <dbReference type="EMBL" id="MDC0714931.1"/>
    </source>
</evidence>
<dbReference type="PANTHER" id="PTHR30469">
    <property type="entry name" value="MULTIDRUG RESISTANCE PROTEIN MDTA"/>
    <property type="match status" value="1"/>
</dbReference>
<dbReference type="InterPro" id="IPR058647">
    <property type="entry name" value="BSH_CzcB-like"/>
</dbReference>
<comment type="caution">
    <text evidence="4">The sequence shown here is derived from an EMBL/GenBank/DDBJ whole genome shotgun (WGS) entry which is preliminary data.</text>
</comment>
<dbReference type="Gene3D" id="2.40.30.170">
    <property type="match status" value="1"/>
</dbReference>
<dbReference type="EMBL" id="JAQNDM010000002">
    <property type="protein sequence ID" value="MDC0714931.1"/>
    <property type="molecule type" value="Genomic_DNA"/>
</dbReference>
<name>A0ABT5DRB5_9BACT</name>
<proteinExistence type="inferred from homology"/>
<feature type="coiled-coil region" evidence="2">
    <location>
        <begin position="166"/>
        <end position="193"/>
    </location>
</feature>